<proteinExistence type="predicted"/>
<organism evidence="1 2">
    <name type="scientific">Staphylococcus pragensis</name>
    <dbReference type="NCBI Taxonomy" id="1611836"/>
    <lineage>
        <taxon>Bacteria</taxon>
        <taxon>Bacillati</taxon>
        <taxon>Bacillota</taxon>
        <taxon>Bacilli</taxon>
        <taxon>Bacillales</taxon>
        <taxon>Staphylococcaceae</taxon>
        <taxon>Staphylococcus</taxon>
    </lineage>
</organism>
<name>A0A4Z1BVV4_9STAP</name>
<dbReference type="AlphaFoldDB" id="A0A4Z1BVV4"/>
<dbReference type="RefSeq" id="WP_126565907.1">
    <property type="nucleotide sequence ID" value="NZ_BMCY01000004.1"/>
</dbReference>
<reference evidence="1 2" key="1">
    <citation type="submission" date="2019-04" db="EMBL/GenBank/DDBJ databases">
        <title>Genomic characterization of Staphylococcus petrasii strains.</title>
        <authorList>
            <person name="Vrbovska V."/>
            <person name="Kovarovic V."/>
            <person name="Maslanova I."/>
            <person name="Indrakova A."/>
            <person name="Petras P."/>
            <person name="Sedo O."/>
            <person name="Svec P."/>
            <person name="Fisarova L."/>
            <person name="Sedlacek I."/>
            <person name="Doskar J."/>
            <person name="Pantucek R."/>
        </authorList>
    </citation>
    <scope>NUCLEOTIDE SEQUENCE [LARGE SCALE GENOMIC DNA]</scope>
    <source>
        <strain evidence="1 2">CCM 8529</strain>
    </source>
</reference>
<dbReference type="Pfam" id="PF05931">
    <property type="entry name" value="AgrD"/>
    <property type="match status" value="1"/>
</dbReference>
<dbReference type="SMART" id="SM00794">
    <property type="entry name" value="AgrD"/>
    <property type="match status" value="1"/>
</dbReference>
<dbReference type="EMBL" id="SRPJ01000004">
    <property type="protein sequence ID" value="TGN26565.1"/>
    <property type="molecule type" value="Genomic_DNA"/>
</dbReference>
<evidence type="ECO:0000313" key="2">
    <source>
        <dbReference type="Proteomes" id="UP000297459"/>
    </source>
</evidence>
<accession>A0A4Z1BVV4</accession>
<protein>
    <submittedName>
        <fullName evidence="1">Cyclic lactone autoinducer peptide</fullName>
    </submittedName>
</protein>
<sequence>MTLITSLVIKLFTIILETIGTIATYTPCASYFDEPEVPEELTKIND</sequence>
<dbReference type="Proteomes" id="UP000297459">
    <property type="component" value="Unassembled WGS sequence"/>
</dbReference>
<dbReference type="InterPro" id="IPR009229">
    <property type="entry name" value="AgrD"/>
</dbReference>
<keyword evidence="2" id="KW-1185">Reference proteome</keyword>
<gene>
    <name evidence="1" type="ORF">E2558_09100</name>
</gene>
<comment type="caution">
    <text evidence="1">The sequence shown here is derived from an EMBL/GenBank/DDBJ whole genome shotgun (WGS) entry which is preliminary data.</text>
</comment>
<evidence type="ECO:0000313" key="1">
    <source>
        <dbReference type="EMBL" id="TGN26565.1"/>
    </source>
</evidence>
<dbReference type="NCBIfam" id="TIGR04223">
    <property type="entry name" value="quorum_AgrD"/>
    <property type="match status" value="1"/>
</dbReference>